<protein>
    <submittedName>
        <fullName evidence="2">Uncharacterized protein</fullName>
    </submittedName>
</protein>
<feature type="region of interest" description="Disordered" evidence="1">
    <location>
        <begin position="1"/>
        <end position="92"/>
    </location>
</feature>
<name>A0ABU0T2B6_9ACTN</name>
<feature type="region of interest" description="Disordered" evidence="1">
    <location>
        <begin position="146"/>
        <end position="173"/>
    </location>
</feature>
<organism evidence="2 3">
    <name type="scientific">Streptomyces umbrinus</name>
    <dbReference type="NCBI Taxonomy" id="67370"/>
    <lineage>
        <taxon>Bacteria</taxon>
        <taxon>Bacillati</taxon>
        <taxon>Actinomycetota</taxon>
        <taxon>Actinomycetes</taxon>
        <taxon>Kitasatosporales</taxon>
        <taxon>Streptomycetaceae</taxon>
        <taxon>Streptomyces</taxon>
        <taxon>Streptomyces phaeochromogenes group</taxon>
    </lineage>
</organism>
<comment type="caution">
    <text evidence="2">The sequence shown here is derived from an EMBL/GenBank/DDBJ whole genome shotgun (WGS) entry which is preliminary data.</text>
</comment>
<reference evidence="2 3" key="1">
    <citation type="submission" date="2023-07" db="EMBL/GenBank/DDBJ databases">
        <title>Comparative genomics of wheat-associated soil bacteria to identify genetic determinants of phenazine resistance.</title>
        <authorList>
            <person name="Mouncey N."/>
        </authorList>
    </citation>
    <scope>NUCLEOTIDE SEQUENCE [LARGE SCALE GENOMIC DNA]</scope>
    <source>
        <strain evidence="2 3">V2I4</strain>
    </source>
</reference>
<proteinExistence type="predicted"/>
<evidence type="ECO:0000313" key="2">
    <source>
        <dbReference type="EMBL" id="MDQ1029832.1"/>
    </source>
</evidence>
<sequence length="226" mass="24331">MGVPAAERTDGPEVAEVPGQDGVRAVLGGKCRRRGVPGPAPGRSQPVQRIRDRRPDTVPPAMALAAETPPAPPAPRLRHRNTTPLARPRSPHWIPTHAATLAATPVRSRHGEPCRCRRGGFRDRSDPPARGVDTSIHRYIEWITHRRSSKSARRSTPSRSGTGARAAFSRATASIPPCAESRACTTSTSPGRGTVHSAISHAATPKILLPDKPWLQCRPGWARGTR</sequence>
<evidence type="ECO:0000256" key="1">
    <source>
        <dbReference type="SAM" id="MobiDB-lite"/>
    </source>
</evidence>
<evidence type="ECO:0000313" key="3">
    <source>
        <dbReference type="Proteomes" id="UP001230328"/>
    </source>
</evidence>
<accession>A0ABU0T2B6</accession>
<feature type="compositionally biased region" description="Low complexity" evidence="1">
    <location>
        <begin position="59"/>
        <end position="68"/>
    </location>
</feature>
<dbReference type="Proteomes" id="UP001230328">
    <property type="component" value="Unassembled WGS sequence"/>
</dbReference>
<feature type="region of interest" description="Disordered" evidence="1">
    <location>
        <begin position="179"/>
        <end position="198"/>
    </location>
</feature>
<dbReference type="EMBL" id="JAUSZI010000002">
    <property type="protein sequence ID" value="MDQ1029832.1"/>
    <property type="molecule type" value="Genomic_DNA"/>
</dbReference>
<gene>
    <name evidence="2" type="ORF">QF035_007414</name>
</gene>
<keyword evidence="3" id="KW-1185">Reference proteome</keyword>